<organism evidence="2 3">
    <name type="scientific">Paxillus rubicundulus Ve08.2h10</name>
    <dbReference type="NCBI Taxonomy" id="930991"/>
    <lineage>
        <taxon>Eukaryota</taxon>
        <taxon>Fungi</taxon>
        <taxon>Dikarya</taxon>
        <taxon>Basidiomycota</taxon>
        <taxon>Agaricomycotina</taxon>
        <taxon>Agaricomycetes</taxon>
        <taxon>Agaricomycetidae</taxon>
        <taxon>Boletales</taxon>
        <taxon>Paxilineae</taxon>
        <taxon>Paxillaceae</taxon>
        <taxon>Paxillus</taxon>
    </lineage>
</organism>
<keyword evidence="3" id="KW-1185">Reference proteome</keyword>
<reference evidence="2 3" key="1">
    <citation type="submission" date="2014-04" db="EMBL/GenBank/DDBJ databases">
        <authorList>
            <consortium name="DOE Joint Genome Institute"/>
            <person name="Kuo A."/>
            <person name="Kohler A."/>
            <person name="Jargeat P."/>
            <person name="Nagy L.G."/>
            <person name="Floudas D."/>
            <person name="Copeland A."/>
            <person name="Barry K.W."/>
            <person name="Cichocki N."/>
            <person name="Veneault-Fourrey C."/>
            <person name="LaButti K."/>
            <person name="Lindquist E.A."/>
            <person name="Lipzen A."/>
            <person name="Lundell T."/>
            <person name="Morin E."/>
            <person name="Murat C."/>
            <person name="Sun H."/>
            <person name="Tunlid A."/>
            <person name="Henrissat B."/>
            <person name="Grigoriev I.V."/>
            <person name="Hibbett D.S."/>
            <person name="Martin F."/>
            <person name="Nordberg H.P."/>
            <person name="Cantor M.N."/>
            <person name="Hua S.X."/>
        </authorList>
    </citation>
    <scope>NUCLEOTIDE SEQUENCE [LARGE SCALE GENOMIC DNA]</scope>
    <source>
        <strain evidence="2 3">Ve08.2h10</strain>
    </source>
</reference>
<dbReference type="Proteomes" id="UP000054538">
    <property type="component" value="Unassembled WGS sequence"/>
</dbReference>
<reference evidence="3" key="2">
    <citation type="submission" date="2015-01" db="EMBL/GenBank/DDBJ databases">
        <title>Evolutionary Origins and Diversification of the Mycorrhizal Mutualists.</title>
        <authorList>
            <consortium name="DOE Joint Genome Institute"/>
            <consortium name="Mycorrhizal Genomics Consortium"/>
            <person name="Kohler A."/>
            <person name="Kuo A."/>
            <person name="Nagy L.G."/>
            <person name="Floudas D."/>
            <person name="Copeland A."/>
            <person name="Barry K.W."/>
            <person name="Cichocki N."/>
            <person name="Veneault-Fourrey C."/>
            <person name="LaButti K."/>
            <person name="Lindquist E.A."/>
            <person name="Lipzen A."/>
            <person name="Lundell T."/>
            <person name="Morin E."/>
            <person name="Murat C."/>
            <person name="Riley R."/>
            <person name="Ohm R."/>
            <person name="Sun H."/>
            <person name="Tunlid A."/>
            <person name="Henrissat B."/>
            <person name="Grigoriev I.V."/>
            <person name="Hibbett D.S."/>
            <person name="Martin F."/>
        </authorList>
    </citation>
    <scope>NUCLEOTIDE SEQUENCE [LARGE SCALE GENOMIC DNA]</scope>
    <source>
        <strain evidence="3">Ve08.2h10</strain>
    </source>
</reference>
<sequence>MSSLSTEFDPLQLMEVKKKAEEEAKRKVEEEARKKQAKEEEARWRKEKAWGKTTIHPQDPKARTSVSGSLKALGWKGRKDQKWRRQKSPDYQEKQSDKEIGEDEEDQPDKAGEEKVDALAGFSARFEDHCRMMEAFQMAIYEELAVI</sequence>
<proteinExistence type="predicted"/>
<dbReference type="EMBL" id="KN827560">
    <property type="protein sequence ID" value="KIK76304.1"/>
    <property type="molecule type" value="Genomic_DNA"/>
</dbReference>
<feature type="compositionally biased region" description="Basic and acidic residues" evidence="1">
    <location>
        <begin position="15"/>
        <end position="50"/>
    </location>
</feature>
<feature type="compositionally biased region" description="Basic and acidic residues" evidence="1">
    <location>
        <begin position="87"/>
        <end position="99"/>
    </location>
</feature>
<dbReference type="InParanoid" id="A0A0D0D7M2"/>
<protein>
    <submittedName>
        <fullName evidence="2">Uncharacterized protein</fullName>
    </submittedName>
</protein>
<name>A0A0D0D7M2_9AGAM</name>
<evidence type="ECO:0000313" key="3">
    <source>
        <dbReference type="Proteomes" id="UP000054538"/>
    </source>
</evidence>
<feature type="region of interest" description="Disordered" evidence="1">
    <location>
        <begin position="1"/>
        <end position="116"/>
    </location>
</feature>
<accession>A0A0D0D7M2</accession>
<dbReference type="HOGENOM" id="CLU_1768702_0_0_1"/>
<evidence type="ECO:0000313" key="2">
    <source>
        <dbReference type="EMBL" id="KIK76304.1"/>
    </source>
</evidence>
<gene>
    <name evidence="2" type="ORF">PAXRUDRAFT_18309</name>
</gene>
<dbReference type="AlphaFoldDB" id="A0A0D0D7M2"/>
<evidence type="ECO:0000256" key="1">
    <source>
        <dbReference type="SAM" id="MobiDB-lite"/>
    </source>
</evidence>